<dbReference type="InterPro" id="IPR041171">
    <property type="entry name" value="SDR_Ig"/>
</dbReference>
<feature type="domain" description="SpaA-like prealbumin fold" evidence="11">
    <location>
        <begin position="1177"/>
        <end position="1256"/>
    </location>
</feature>
<evidence type="ECO:0000256" key="3">
    <source>
        <dbReference type="ARBA" id="ARBA00022512"/>
    </source>
</evidence>
<evidence type="ECO:0000256" key="2">
    <source>
        <dbReference type="ARBA" id="ARBA00007257"/>
    </source>
</evidence>
<feature type="domain" description="Collagen binding" evidence="10">
    <location>
        <begin position="538"/>
        <end position="662"/>
    </location>
</feature>
<feature type="chain" id="PRO_5045290906" evidence="9">
    <location>
        <begin position="30"/>
        <end position="1795"/>
    </location>
</feature>
<proteinExistence type="inferred from homology"/>
<dbReference type="InterPro" id="IPR041033">
    <property type="entry name" value="SpaA_PFL_dom_1"/>
</dbReference>
<feature type="signal peptide" evidence="9">
    <location>
        <begin position="1"/>
        <end position="29"/>
    </location>
</feature>
<feature type="transmembrane region" description="Helical" evidence="8">
    <location>
        <begin position="1771"/>
        <end position="1788"/>
    </location>
</feature>
<comment type="similarity">
    <text evidence="2">Belongs to the serine-aspartate repeat-containing protein (SDr) family.</text>
</comment>
<feature type="domain" description="SpaA-like prealbumin fold" evidence="11">
    <location>
        <begin position="990"/>
        <end position="1059"/>
    </location>
</feature>
<evidence type="ECO:0000259" key="11">
    <source>
        <dbReference type="Pfam" id="PF17802"/>
    </source>
</evidence>
<dbReference type="InterPro" id="IPR008456">
    <property type="entry name" value="Collagen-bd_dom"/>
</dbReference>
<dbReference type="Gene3D" id="2.60.40.1280">
    <property type="match status" value="1"/>
</dbReference>
<keyword evidence="14" id="KW-1185">Reference proteome</keyword>
<keyword evidence="8" id="KW-0472">Membrane</keyword>
<evidence type="ECO:0000256" key="8">
    <source>
        <dbReference type="SAM" id="Phobius"/>
    </source>
</evidence>
<dbReference type="Gene3D" id="2.60.40.740">
    <property type="match status" value="5"/>
</dbReference>
<dbReference type="Proteomes" id="UP001230220">
    <property type="component" value="Unassembled WGS sequence"/>
</dbReference>
<dbReference type="Gene3D" id="2.60.40.10">
    <property type="entry name" value="Immunoglobulins"/>
    <property type="match status" value="8"/>
</dbReference>
<feature type="domain" description="SpaA-like prealbumin fold" evidence="11">
    <location>
        <begin position="1276"/>
        <end position="1357"/>
    </location>
</feature>
<keyword evidence="6" id="KW-0572">Peptidoglycan-anchor</keyword>
<comment type="caution">
    <text evidence="13">The sequence shown here is derived from an EMBL/GenBank/DDBJ whole genome shotgun (WGS) entry which is preliminary data.</text>
</comment>
<evidence type="ECO:0000256" key="5">
    <source>
        <dbReference type="ARBA" id="ARBA00022729"/>
    </source>
</evidence>
<evidence type="ECO:0000256" key="7">
    <source>
        <dbReference type="SAM" id="MobiDB-lite"/>
    </source>
</evidence>
<feature type="domain" description="SpaA-like prealbumin fold" evidence="11">
    <location>
        <begin position="1567"/>
        <end position="1645"/>
    </location>
</feature>
<evidence type="ECO:0000256" key="4">
    <source>
        <dbReference type="ARBA" id="ARBA00022525"/>
    </source>
</evidence>
<keyword evidence="8" id="KW-0812">Transmembrane</keyword>
<organism evidence="13 14">
    <name type="scientific">Breznakia pachnodae</name>
    <dbReference type="NCBI Taxonomy" id="265178"/>
    <lineage>
        <taxon>Bacteria</taxon>
        <taxon>Bacillati</taxon>
        <taxon>Bacillota</taxon>
        <taxon>Erysipelotrichia</taxon>
        <taxon>Erysipelotrichales</taxon>
        <taxon>Erysipelotrichaceae</taxon>
        <taxon>Breznakia</taxon>
    </lineage>
</organism>
<feature type="domain" description="Collagen binding" evidence="10">
    <location>
        <begin position="836"/>
        <end position="964"/>
    </location>
</feature>
<dbReference type="InterPro" id="IPR011252">
    <property type="entry name" value="Fibrogen-bd_dom1"/>
</dbReference>
<dbReference type="Pfam" id="PF05737">
    <property type="entry name" value="Collagen_bind"/>
    <property type="match status" value="4"/>
</dbReference>
<comment type="subcellular location">
    <subcellularLocation>
        <location evidence="1">Secreted</location>
        <location evidence="1">Cell wall</location>
        <topology evidence="1">Peptidoglycan-anchor</topology>
    </subcellularLocation>
</comment>
<feature type="compositionally biased region" description="Acidic residues" evidence="7">
    <location>
        <begin position="41"/>
        <end position="58"/>
    </location>
</feature>
<keyword evidence="4" id="KW-0964">Secreted</keyword>
<dbReference type="Pfam" id="PF17802">
    <property type="entry name" value="SpaA"/>
    <property type="match status" value="8"/>
</dbReference>
<keyword evidence="8" id="KW-1133">Transmembrane helix</keyword>
<keyword evidence="5 9" id="KW-0732">Signal</keyword>
<sequence length="1795" mass="196813">MKRLGKGLFVFLLSIFMVFQMVSVSGVLADEESSVTPQDGEVVESDNTETSTDEEQTAIEENKEEVTETQEETPVVEEQTVATQELVTQLEADALTAQNVRDYFTDASDTIVNSVDITYTDPSGKKLDDPRIDSQINFTFGIAIPDSIATQINSGDYYDITLPDNINIATGINNVELYDNEGVLYGVFSVGTDNIVHIVFTDEVHNTTGVNGSLFFQGGFDPSSFTGPGDYEITIPEGDGFTVPLTMKPKPGGTIDKAGALDQPVAANNVTWTVNINKSMDKLTGVSVKETLPTSVQYDGVKVYKSTLDLYGNVVGTTLVEPDSGVYTVDDEGNVTFNGEINDAYQLVYVTPILDSSKTPLGGSLTMSNTATLSSNEHEDLNAKATVTAQFNKLIEKVNTGYVSKDQRFHWNIRYNYGGLTIPAGQAVINDIFDDNTTDDKPMAFDKSTLVVRKVTFSPTGTPILGEVLTNYTLDTDDDGRFEIKFNDEVDYAVNITYDTKVPDGFIVKDDYSVTNTAITGGIPPTNSHSTANVKQQLINKSLVQADVSNKILSWKTVLNANEYPLTSRYYQDFFGTRQTIIEDSIVVKDLTDPSSIPEEGVDYILTIVDDEDETDDRGPFFAISFRDTYPQDHSLEITYKTDYNSDPTPESGVFDNTAYFTWSSEGTPGESSDYAYYKPTTSDVLNGSKSGNYNAVTKEITWSVLVDYANTGFKNAYIEDPIISPEQGQQKFVANSVRIYKYTLSGNLGIPIKGEELSDTEYANLIIDEASETNGNVLTIHLPDGEGKYWVEYRTSVHGENVASKYKNTATLHNDLSVPHDLKAEVDVKHGGKLVEKSGEQGSDGYAWWTVNINPSQSMMDHLTIVDTPSANQTVQLDSLKIYPAIVNESGDIKQDLANPLVVNEDYKVVYQKGDDGLLHLVVTMVDVPTDKAYIMTYKAAILLSGNDPVTNTVMVNDNEVDGMDGKTNTTITIHTTNAGGILVGERTSLIIRKTGLNGVELEGAKFQLYDRNGNSVGTPVTTDADGEIIFNNLIKGNYYIKELEAAPGYVISDELYDGVLISVNQVDQLEEVTNEQTRVVLTKYGRDKAKLEGSEFTLQKQEANNSWSTLYTDLTTESDGTLEVDGLVEGTYQFIETKAPSGYVRLEEPKVFTVEKGSDGRIPQVINVEFQNYQGSVKLKKVDARAENPIGLEGGVFRIDSLIGPYQETVTSDVEGDVEFSNLAPGTYYIHEIEAPEGFELNEGVLEVVIPESVATQEDLVIDKGNFTNGYYLGTIDIYKMNEAQEGLGGAQFSLKRVADENGVTVNDTQRSEITTNKAGQAVVSGLPMGTYEIWETKAPEGYILNTEVREFEIESIDPGISIPIQLDPFINYQQSVEFMKTDTNGTGLAGAEFTLTKLGSDSQTIGTYLSNSDGKVSIPNLAPGNYELEETKAPSGYVINSDKVTFMVNDFAPGKPNVKTLGDVENGQGSATFKKTSEDGSALEGVIFELSKLDDSSFVSVEYTTDENGTIRMDQLTPGKYQVVEKATVDGYILNTQPFTFEIKASASGLPETLNLDDVVNYKGSVQLLKIDNDGNPLADAEFTLETVGETNEDIGSYTTDSKGIIEVKDLEPGTYQFVETKAPYGFLLDETPITFTVETEASGKPEMVEVSAVNEKYLASLKINKEGSDGKRLANAQFRLRDEDGDIVKENIITGKDGSVTVSNLEAGTYYVKETKAPDGYQIESKEYKVEITYRMTTKEEDTDMVEVTVVNKPLDEVTTGDTHNKMFFYGLGLVSLSVVILMARKQKHKA</sequence>
<feature type="domain" description="SDR-like Ig" evidence="12">
    <location>
        <begin position="147"/>
        <end position="225"/>
    </location>
</feature>
<evidence type="ECO:0000313" key="13">
    <source>
        <dbReference type="EMBL" id="MDQ0361759.1"/>
    </source>
</evidence>
<feature type="domain" description="Collagen binding" evidence="10">
    <location>
        <begin position="254"/>
        <end position="382"/>
    </location>
</feature>
<name>A0ABU0E4W9_9FIRM</name>
<dbReference type="InterPro" id="IPR013783">
    <property type="entry name" value="Ig-like_fold"/>
</dbReference>
<evidence type="ECO:0000256" key="1">
    <source>
        <dbReference type="ARBA" id="ARBA00004168"/>
    </source>
</evidence>
<protein>
    <submittedName>
        <fullName evidence="13">Surface anchored protein</fullName>
    </submittedName>
</protein>
<feature type="domain" description="SpaA-like prealbumin fold" evidence="11">
    <location>
        <begin position="1378"/>
        <end position="1453"/>
    </location>
</feature>
<evidence type="ECO:0000256" key="9">
    <source>
        <dbReference type="SAM" id="SignalP"/>
    </source>
</evidence>
<evidence type="ECO:0000313" key="14">
    <source>
        <dbReference type="Proteomes" id="UP001230220"/>
    </source>
</evidence>
<dbReference type="SUPFAM" id="SSF49478">
    <property type="entry name" value="Cna protein B-type domain"/>
    <property type="match status" value="5"/>
</dbReference>
<dbReference type="EMBL" id="JAUSUR010000004">
    <property type="protein sequence ID" value="MDQ0361759.1"/>
    <property type="molecule type" value="Genomic_DNA"/>
</dbReference>
<dbReference type="Pfam" id="PF17961">
    <property type="entry name" value="Big_8"/>
    <property type="match status" value="1"/>
</dbReference>
<reference evidence="13 14" key="1">
    <citation type="submission" date="2023-07" db="EMBL/GenBank/DDBJ databases">
        <title>Genomic Encyclopedia of Type Strains, Phase IV (KMG-IV): sequencing the most valuable type-strain genomes for metagenomic binning, comparative biology and taxonomic classification.</title>
        <authorList>
            <person name="Goeker M."/>
        </authorList>
    </citation>
    <scope>NUCLEOTIDE SEQUENCE [LARGE SCALE GENOMIC DNA]</scope>
    <source>
        <strain evidence="13 14">DSM 16784</strain>
    </source>
</reference>
<dbReference type="SUPFAM" id="SSF117074">
    <property type="entry name" value="Hypothetical protein PA1324"/>
    <property type="match status" value="1"/>
</dbReference>
<feature type="domain" description="SpaA-like prealbumin fold" evidence="11">
    <location>
        <begin position="1081"/>
        <end position="1159"/>
    </location>
</feature>
<accession>A0ABU0E4W9</accession>
<feature type="domain" description="SpaA-like prealbumin fold" evidence="11">
    <location>
        <begin position="1472"/>
        <end position="1549"/>
    </location>
</feature>
<dbReference type="RefSeq" id="WP_307408768.1">
    <property type="nucleotide sequence ID" value="NZ_JAUSUR010000004.1"/>
</dbReference>
<gene>
    <name evidence="13" type="ORF">J2S15_002509</name>
</gene>
<evidence type="ECO:0000256" key="6">
    <source>
        <dbReference type="ARBA" id="ARBA00023088"/>
    </source>
</evidence>
<dbReference type="PANTHER" id="PTHR36108:SF13">
    <property type="entry name" value="COLOSSIN-B-RELATED"/>
    <property type="match status" value="1"/>
</dbReference>
<feature type="domain" description="SpaA-like prealbumin fold" evidence="11">
    <location>
        <begin position="1664"/>
        <end position="1742"/>
    </location>
</feature>
<feature type="domain" description="Collagen binding" evidence="10">
    <location>
        <begin position="689"/>
        <end position="816"/>
    </location>
</feature>
<keyword evidence="3" id="KW-0134">Cell wall</keyword>
<dbReference type="SUPFAM" id="SSF49401">
    <property type="entry name" value="Bacterial adhesins"/>
    <property type="match status" value="6"/>
</dbReference>
<evidence type="ECO:0000259" key="12">
    <source>
        <dbReference type="Pfam" id="PF17961"/>
    </source>
</evidence>
<dbReference type="PANTHER" id="PTHR36108">
    <property type="entry name" value="COLOSSIN-B-RELATED"/>
    <property type="match status" value="1"/>
</dbReference>
<evidence type="ECO:0000259" key="10">
    <source>
        <dbReference type="Pfam" id="PF05737"/>
    </source>
</evidence>
<feature type="region of interest" description="Disordered" evidence="7">
    <location>
        <begin position="30"/>
        <end position="78"/>
    </location>
</feature>
<dbReference type="InterPro" id="IPR008966">
    <property type="entry name" value="Adhesion_dom_sf"/>
</dbReference>